<evidence type="ECO:0000256" key="1">
    <source>
        <dbReference type="ARBA" id="ARBA00022617"/>
    </source>
</evidence>
<evidence type="ECO:0000256" key="2">
    <source>
        <dbReference type="ARBA" id="ARBA00022723"/>
    </source>
</evidence>
<dbReference type="PANTHER" id="PTHR10720">
    <property type="entry name" value="HEME OXYGENASE"/>
    <property type="match status" value="1"/>
</dbReference>
<evidence type="ECO:0000313" key="5">
    <source>
        <dbReference type="Proteomes" id="UP000734823"/>
    </source>
</evidence>
<comment type="caution">
    <text evidence="4">The sequence shown here is derived from an EMBL/GenBank/DDBJ whole genome shotgun (WGS) entry which is preliminary data.</text>
</comment>
<dbReference type="CDD" id="cd19165">
    <property type="entry name" value="HemeO"/>
    <property type="match status" value="1"/>
</dbReference>
<keyword evidence="3" id="KW-0408">Iron</keyword>
<gene>
    <name evidence="4" type="ORF">GPZ80_31440</name>
</gene>
<name>A0ABR7LGA6_9PSEU</name>
<evidence type="ECO:0000313" key="4">
    <source>
        <dbReference type="EMBL" id="MBC6451667.1"/>
    </source>
</evidence>
<dbReference type="EMBL" id="JABVED010000037">
    <property type="protein sequence ID" value="MBC6451667.1"/>
    <property type="molecule type" value="Genomic_DNA"/>
</dbReference>
<dbReference type="InterPro" id="IPR016084">
    <property type="entry name" value="Haem_Oase-like_multi-hlx"/>
</dbReference>
<dbReference type="Gene3D" id="1.20.910.10">
    <property type="entry name" value="Heme oxygenase-like"/>
    <property type="match status" value="1"/>
</dbReference>
<organism evidence="4 5">
    <name type="scientific">Actinokineospora xionganensis</name>
    <dbReference type="NCBI Taxonomy" id="2684470"/>
    <lineage>
        <taxon>Bacteria</taxon>
        <taxon>Bacillati</taxon>
        <taxon>Actinomycetota</taxon>
        <taxon>Actinomycetes</taxon>
        <taxon>Pseudonocardiales</taxon>
        <taxon>Pseudonocardiaceae</taxon>
        <taxon>Actinokineospora</taxon>
    </lineage>
</organism>
<dbReference type="PANTHER" id="PTHR10720:SF0">
    <property type="entry name" value="HEME OXYGENASE"/>
    <property type="match status" value="1"/>
</dbReference>
<proteinExistence type="predicted"/>
<keyword evidence="2" id="KW-0479">Metal-binding</keyword>
<accession>A0ABR7LGA6</accession>
<dbReference type="PRINTS" id="PR00088">
    <property type="entry name" value="HAEMOXYGNASE"/>
</dbReference>
<sequence length="214" mass="23732">MSEEIPFSQELRLATREGHDRAQESAYIVALLAGDLSQAGYTALAVQHYFIYDALESAATAMREDLVAGPFVIDALRRMPGLVDDLEALVGPDWRAKIRPASATAEYVDRVAAVSGQSARFVAHQYTRYLGDIAGGQVIRNRLRAQHGIRARFYDFDALGPAPVFRDKYRALLDSAPWSPAERADLISEAQVAFELNTAVFEELAEDMHRYLVA</sequence>
<dbReference type="SUPFAM" id="SSF48613">
    <property type="entry name" value="Heme oxygenase-like"/>
    <property type="match status" value="1"/>
</dbReference>
<dbReference type="InterPro" id="IPR016053">
    <property type="entry name" value="Haem_Oase-like"/>
</dbReference>
<keyword evidence="1" id="KW-0349">Heme</keyword>
<dbReference type="Proteomes" id="UP000734823">
    <property type="component" value="Unassembled WGS sequence"/>
</dbReference>
<dbReference type="InterPro" id="IPR002051">
    <property type="entry name" value="Haem_Oase"/>
</dbReference>
<reference evidence="4 5" key="1">
    <citation type="submission" date="2020-06" db="EMBL/GenBank/DDBJ databases">
        <title>Actinokineospora xiongansis sp. nov., isolated from soil of Baiyangdian.</title>
        <authorList>
            <person name="Zhang X."/>
        </authorList>
    </citation>
    <scope>NUCLEOTIDE SEQUENCE [LARGE SCALE GENOMIC DNA]</scope>
    <source>
        <strain evidence="4 5">HBU206404</strain>
    </source>
</reference>
<dbReference type="PIRSF" id="PIRSF000343">
    <property type="entry name" value="Haem_Oase"/>
    <property type="match status" value="1"/>
</dbReference>
<keyword evidence="5" id="KW-1185">Reference proteome</keyword>
<protein>
    <submittedName>
        <fullName evidence="4">Biliverdin-producing heme oxygenase</fullName>
    </submittedName>
</protein>
<dbReference type="Pfam" id="PF01126">
    <property type="entry name" value="Heme_oxygenase"/>
    <property type="match status" value="1"/>
</dbReference>
<evidence type="ECO:0000256" key="3">
    <source>
        <dbReference type="ARBA" id="ARBA00023004"/>
    </source>
</evidence>
<dbReference type="RefSeq" id="WP_187224735.1">
    <property type="nucleotide sequence ID" value="NZ_JABVED010000037.1"/>
</dbReference>